<dbReference type="RefSeq" id="WP_114290290.1">
    <property type="nucleotide sequence ID" value="NZ_CP081461.1"/>
</dbReference>
<dbReference type="SUPFAM" id="SSF51004">
    <property type="entry name" value="C-terminal (heme d1) domain of cytochrome cd1-nitrite reductase"/>
    <property type="match status" value="1"/>
</dbReference>
<evidence type="ECO:0000256" key="1">
    <source>
        <dbReference type="ARBA" id="ARBA00005564"/>
    </source>
</evidence>
<protein>
    <submittedName>
        <fullName evidence="2">Uncharacterized protein</fullName>
    </submittedName>
</protein>
<dbReference type="OrthoDB" id="9790815at2"/>
<dbReference type="InterPro" id="IPR050282">
    <property type="entry name" value="Cycloisomerase_2"/>
</dbReference>
<accession>A0A369APZ3</accession>
<keyword evidence="3" id="KW-1185">Reference proteome</keyword>
<dbReference type="AlphaFoldDB" id="A0A369APZ3"/>
<dbReference type="InterPro" id="IPR019405">
    <property type="entry name" value="Lactonase_7-beta_prop"/>
</dbReference>
<proteinExistence type="inferred from homology"/>
<organism evidence="2 3">
    <name type="scientific">Vagococcus fluvialis</name>
    <dbReference type="NCBI Taxonomy" id="2738"/>
    <lineage>
        <taxon>Bacteria</taxon>
        <taxon>Bacillati</taxon>
        <taxon>Bacillota</taxon>
        <taxon>Bacilli</taxon>
        <taxon>Lactobacillales</taxon>
        <taxon>Enterococcaceae</taxon>
        <taxon>Vagococcus</taxon>
    </lineage>
</organism>
<evidence type="ECO:0000313" key="3">
    <source>
        <dbReference type="Proteomes" id="UP000288197"/>
    </source>
</evidence>
<dbReference type="InterPro" id="IPR011048">
    <property type="entry name" value="Haem_d1_sf"/>
</dbReference>
<evidence type="ECO:0000313" key="2">
    <source>
        <dbReference type="EMBL" id="RST99921.1"/>
    </source>
</evidence>
<dbReference type="GO" id="GO:0017057">
    <property type="term" value="F:6-phosphogluconolactonase activity"/>
    <property type="evidence" value="ECO:0007669"/>
    <property type="project" value="TreeGrafter"/>
</dbReference>
<dbReference type="GO" id="GO:0005829">
    <property type="term" value="C:cytosol"/>
    <property type="evidence" value="ECO:0007669"/>
    <property type="project" value="TreeGrafter"/>
</dbReference>
<comment type="caution">
    <text evidence="2">The sequence shown here is derived from an EMBL/GenBank/DDBJ whole genome shotgun (WGS) entry which is preliminary data.</text>
</comment>
<dbReference type="Proteomes" id="UP000288197">
    <property type="component" value="Unassembled WGS sequence"/>
</dbReference>
<comment type="similarity">
    <text evidence="1">Belongs to the cycloisomerase 2 family.</text>
</comment>
<dbReference type="FunFam" id="2.130.10.10:FF:000306">
    <property type="entry name" value="3-carboxymuconate cyclase"/>
    <property type="match status" value="1"/>
</dbReference>
<gene>
    <name evidence="2" type="ORF">CBF32_11145</name>
</gene>
<dbReference type="InterPro" id="IPR015943">
    <property type="entry name" value="WD40/YVTN_repeat-like_dom_sf"/>
</dbReference>
<dbReference type="PANTHER" id="PTHR30344:SF1">
    <property type="entry name" value="6-PHOSPHOGLUCONOLACTONASE"/>
    <property type="match status" value="1"/>
</dbReference>
<dbReference type="GeneID" id="63147214"/>
<reference evidence="2 3" key="1">
    <citation type="submission" date="2017-05" db="EMBL/GenBank/DDBJ databases">
        <title>Vagococcus spp. assemblies.</title>
        <authorList>
            <person name="Gulvik C.A."/>
        </authorList>
    </citation>
    <scope>NUCLEOTIDE SEQUENCE [LARGE SCALE GENOMIC DNA]</scope>
    <source>
        <strain evidence="2 3">NCFB 2497</strain>
    </source>
</reference>
<name>A0A369APZ3_9ENTE</name>
<dbReference type="Gene3D" id="2.130.10.10">
    <property type="entry name" value="YVTN repeat-like/Quinoprotein amine dehydrogenase"/>
    <property type="match status" value="1"/>
</dbReference>
<sequence length="341" mass="37682">MEKIILGSYTKKDSKGIYSVEFDTEKKELVNLESLIVEDNPTFLAISDKEVVYAVSKDGDLGGVASYQRNQDGSFTFLNRVTEEGAPPCYVAVDETRQLVYGANYHKGVITSYTINPDGSLTLADRKEHTGNGPHENQNSAHAHYSDLAPDGRLIACDLGNDTVYTYDVDDKGALTEVATFKAKPGTGPRHIVFHPNQKQAYLFGELSNEVVVLSYDATTGVFTEEQVISTLPENFTEFSGGAAIRISKDGKFLYASNRGHNSLAVYKVANDGKSIELIQLISVEGDFPRDFDLTPDQKFVIVANQNTDNLTLFERNEETGELTLLQKDFYAPEIVCVQFN</sequence>
<dbReference type="Pfam" id="PF10282">
    <property type="entry name" value="Lactonase"/>
    <property type="match status" value="1"/>
</dbReference>
<dbReference type="EMBL" id="NGJX01000013">
    <property type="protein sequence ID" value="RST99921.1"/>
    <property type="molecule type" value="Genomic_DNA"/>
</dbReference>
<dbReference type="PANTHER" id="PTHR30344">
    <property type="entry name" value="6-PHOSPHOGLUCONOLACTONASE-RELATED"/>
    <property type="match status" value="1"/>
</dbReference>